<dbReference type="EMBL" id="LNQE01000315">
    <property type="protein sequence ID" value="KUG27567.1"/>
    <property type="molecule type" value="Genomic_DNA"/>
</dbReference>
<dbReference type="InterPro" id="IPR036412">
    <property type="entry name" value="HAD-like_sf"/>
</dbReference>
<name>A0A0W8G347_9ZZZZ</name>
<evidence type="ECO:0000313" key="1">
    <source>
        <dbReference type="EMBL" id="KUG27567.1"/>
    </source>
</evidence>
<dbReference type="GO" id="GO:0016787">
    <property type="term" value="F:hydrolase activity"/>
    <property type="evidence" value="ECO:0007669"/>
    <property type="project" value="UniProtKB-KW"/>
</dbReference>
<dbReference type="NCBIfam" id="TIGR01509">
    <property type="entry name" value="HAD-SF-IA-v3"/>
    <property type="match status" value="1"/>
</dbReference>
<dbReference type="CDD" id="cd02603">
    <property type="entry name" value="HAD_sEH-N_like"/>
    <property type="match status" value="1"/>
</dbReference>
<comment type="caution">
    <text evidence="1">The sequence shown here is derived from an EMBL/GenBank/DDBJ whole genome shotgun (WGS) entry which is preliminary data.</text>
</comment>
<keyword evidence="1" id="KW-0378">Hydrolase</keyword>
<dbReference type="InterPro" id="IPR023214">
    <property type="entry name" value="HAD_sf"/>
</dbReference>
<organism evidence="1">
    <name type="scientific">hydrocarbon metagenome</name>
    <dbReference type="NCBI Taxonomy" id="938273"/>
    <lineage>
        <taxon>unclassified sequences</taxon>
        <taxon>metagenomes</taxon>
        <taxon>ecological metagenomes</taxon>
    </lineage>
</organism>
<gene>
    <name evidence="1" type="ORF">ASZ90_002578</name>
</gene>
<accession>A0A0W8G347</accession>
<dbReference type="SFLD" id="SFLDG01129">
    <property type="entry name" value="C1.5:_HAD__Beta-PGM__Phosphata"/>
    <property type="match status" value="1"/>
</dbReference>
<proteinExistence type="predicted"/>
<protein>
    <submittedName>
        <fullName evidence="1">Had-superfamily hydrolase, subfamily ia, variant 3</fullName>
    </submittedName>
</protein>
<dbReference type="Pfam" id="PF00702">
    <property type="entry name" value="Hydrolase"/>
    <property type="match status" value="1"/>
</dbReference>
<sequence length="233" mass="25329">MGQHTFFHQKNKPRPIRGFGQRGAGMARCAAQAVFFDFGGVVAEEGFKSGLADLAEARGHNPHAVIRAGFEAMWDSGFVTGTGGEDDFLRHFAAAAGLAVDAAEMRRAVFRRFTLRPFMLDCADRLRAAGIRTAILSDQTHWLDELDRSLSFSGHFDMVINSFHHGLSKKEAAFFKLALDRMGVAPGQSIFIDDNPDNVAVAVSLGMAGIHYAGRERFLADLAGLCPAALEEN</sequence>
<dbReference type="AlphaFoldDB" id="A0A0W8G347"/>
<dbReference type="PANTHER" id="PTHR43611:SF3">
    <property type="entry name" value="FLAVIN MONONUCLEOTIDE HYDROLASE 1, CHLOROPLATIC"/>
    <property type="match status" value="1"/>
</dbReference>
<dbReference type="PANTHER" id="PTHR43611">
    <property type="entry name" value="ALPHA-D-GLUCOSE 1-PHOSPHATE PHOSPHATASE"/>
    <property type="match status" value="1"/>
</dbReference>
<dbReference type="SUPFAM" id="SSF56784">
    <property type="entry name" value="HAD-like"/>
    <property type="match status" value="1"/>
</dbReference>
<dbReference type="SFLD" id="SFLDS00003">
    <property type="entry name" value="Haloacid_Dehalogenase"/>
    <property type="match status" value="1"/>
</dbReference>
<reference evidence="1" key="1">
    <citation type="journal article" date="2015" name="Proc. Natl. Acad. Sci. U.S.A.">
        <title>Networks of energetic and metabolic interactions define dynamics in microbial communities.</title>
        <authorList>
            <person name="Embree M."/>
            <person name="Liu J.K."/>
            <person name="Al-Bassam M.M."/>
            <person name="Zengler K."/>
        </authorList>
    </citation>
    <scope>NUCLEOTIDE SEQUENCE</scope>
</reference>
<dbReference type="InterPro" id="IPR006439">
    <property type="entry name" value="HAD-SF_hydro_IA"/>
</dbReference>
<dbReference type="Gene3D" id="3.40.50.1000">
    <property type="entry name" value="HAD superfamily/HAD-like"/>
    <property type="match status" value="1"/>
</dbReference>
<dbReference type="PRINTS" id="PR00413">
    <property type="entry name" value="HADHALOGNASE"/>
</dbReference>